<dbReference type="PROSITE" id="PS50157">
    <property type="entry name" value="ZINC_FINGER_C2H2_2"/>
    <property type="match status" value="2"/>
</dbReference>
<evidence type="ECO:0000256" key="6">
    <source>
        <dbReference type="ARBA" id="ARBA00023242"/>
    </source>
</evidence>
<accession>A0A0D2I1X1</accession>
<dbReference type="GO" id="GO:0000978">
    <property type="term" value="F:RNA polymerase II cis-regulatory region sequence-specific DNA binding"/>
    <property type="evidence" value="ECO:0007669"/>
    <property type="project" value="InterPro"/>
</dbReference>
<keyword evidence="6" id="KW-0539">Nucleus</keyword>
<dbReference type="GO" id="GO:0005634">
    <property type="term" value="C:nucleus"/>
    <property type="evidence" value="ECO:0007669"/>
    <property type="project" value="UniProtKB-SubCell"/>
</dbReference>
<comment type="subcellular location">
    <subcellularLocation>
        <location evidence="1">Nucleus</location>
    </subcellularLocation>
</comment>
<dbReference type="Pfam" id="PF04082">
    <property type="entry name" value="Fungal_trans"/>
    <property type="match status" value="1"/>
</dbReference>
<dbReference type="Gene3D" id="3.30.160.60">
    <property type="entry name" value="Classic Zinc Finger"/>
    <property type="match status" value="2"/>
</dbReference>
<dbReference type="AlphaFoldDB" id="A0A0D2I1X1"/>
<dbReference type="PANTHER" id="PTHR40626:SF3">
    <property type="entry name" value="TRANSCRIPTION FACTOR WITH C2H2 AND ZN(2)-CYS(6) DNA BINDING DOMAIN (EUROFUNG)-RELATED"/>
    <property type="match status" value="1"/>
</dbReference>
<proteinExistence type="predicted"/>
<dbReference type="GO" id="GO:0000981">
    <property type="term" value="F:DNA-binding transcription factor activity, RNA polymerase II-specific"/>
    <property type="evidence" value="ECO:0007669"/>
    <property type="project" value="InterPro"/>
</dbReference>
<feature type="compositionally biased region" description="Low complexity" evidence="8">
    <location>
        <begin position="209"/>
        <end position="222"/>
    </location>
</feature>
<keyword evidence="4 7" id="KW-0863">Zinc-finger</keyword>
<dbReference type="InterPro" id="IPR013087">
    <property type="entry name" value="Znf_C2H2_type"/>
</dbReference>
<dbReference type="Pfam" id="PF00096">
    <property type="entry name" value="zf-C2H2"/>
    <property type="match status" value="2"/>
</dbReference>
<dbReference type="HOGENOM" id="CLU_012538_1_1_1"/>
<dbReference type="STRING" id="1442369.A0A0D2I1X1"/>
<evidence type="ECO:0000256" key="4">
    <source>
        <dbReference type="ARBA" id="ARBA00022771"/>
    </source>
</evidence>
<evidence type="ECO:0000256" key="5">
    <source>
        <dbReference type="ARBA" id="ARBA00022833"/>
    </source>
</evidence>
<evidence type="ECO:0000256" key="2">
    <source>
        <dbReference type="ARBA" id="ARBA00022723"/>
    </source>
</evidence>
<dbReference type="SUPFAM" id="SSF57667">
    <property type="entry name" value="beta-beta-alpha zinc fingers"/>
    <property type="match status" value="1"/>
</dbReference>
<dbReference type="PROSITE" id="PS00028">
    <property type="entry name" value="ZINC_FINGER_C2H2_1"/>
    <property type="match status" value="1"/>
</dbReference>
<dbReference type="SMART" id="SM00355">
    <property type="entry name" value="ZnF_C2H2"/>
    <property type="match status" value="2"/>
</dbReference>
<evidence type="ECO:0000256" key="1">
    <source>
        <dbReference type="ARBA" id="ARBA00004123"/>
    </source>
</evidence>
<feature type="domain" description="C2H2-type" evidence="9">
    <location>
        <begin position="36"/>
        <end position="57"/>
    </location>
</feature>
<keyword evidence="3" id="KW-0677">Repeat</keyword>
<dbReference type="RefSeq" id="XP_013266875.1">
    <property type="nucleotide sequence ID" value="XM_013411421.1"/>
</dbReference>
<keyword evidence="2" id="KW-0479">Metal-binding</keyword>
<dbReference type="GO" id="GO:0008270">
    <property type="term" value="F:zinc ion binding"/>
    <property type="evidence" value="ECO:0007669"/>
    <property type="project" value="UniProtKB-KW"/>
</dbReference>
<dbReference type="GO" id="GO:0006351">
    <property type="term" value="P:DNA-templated transcription"/>
    <property type="evidence" value="ECO:0007669"/>
    <property type="project" value="InterPro"/>
</dbReference>
<feature type="domain" description="C2H2-type" evidence="9">
    <location>
        <begin position="8"/>
        <end position="35"/>
    </location>
</feature>
<dbReference type="FunFam" id="3.30.160.60:FF:000399">
    <property type="entry name" value="zinc finger protein 521"/>
    <property type="match status" value="1"/>
</dbReference>
<dbReference type="InterPro" id="IPR051059">
    <property type="entry name" value="VerF-like"/>
</dbReference>
<protein>
    <recommendedName>
        <fullName evidence="9">C2H2-type domain-containing protein</fullName>
    </recommendedName>
</protein>
<sequence>MADHFSFNVCATCSKSYKRPEHLRRHQLSHGSERPYQCALCGKTFQRSDVLKRHLRTCDNVAGFTSQRLEPIPKRVALSNPNSPRDIGLTLSGPHEVQSQLQTRDSQELWLENTSSDSFGHMNGWISCGLSDNGLDGPFDDCQEFLNLNPGTQTPRTAWDGTDEGTGFLSFLDTFTSKTGLVASFDCGTIEHRRRVNAFSPPAATGCGPARSSPSSLRPADSFNTSGDDAPYSEGSETTLSRWLSDPLSFKSHEIVACIGDTVFHKPRKSCTTLPWSPTVQETCARFFSPTNIRRYIQLYWAIWHPNVNIVHMPTFDPASTKPELLAAMTLIGACVSPDRTDIENAKRWFNCVEEMVFDDADFCNDAPNPVCRDTGEVQWRREKLRALQASYIVCLYQNWEGTNSSKRRIRRHRFSMVIAAARDIGIHNARHPIYGQMDFCDFSFSNFATIEELIRVFTWIFLLDTAFVIFNNLPPRMVIREMTMNTACSEACFQALTAEECFETLQQEQRNDALRLRVSNDFTSAFDLLYRTDLDDILTCALADLGPLNLFAMSSALHSLIFHYQSSFSCQGSLDSIQNALRAWKKVWHVYTTHFSQDSRHSTVKCSMDLLTPDHMWRRVGFMRHANEYWHLANLIVERLSAPLTEDTDIMDAAGEAQSSFSISGNGPISPLLQKYDETSMQQVNILISDFRKVRIN</sequence>
<evidence type="ECO:0000256" key="8">
    <source>
        <dbReference type="SAM" id="MobiDB-lite"/>
    </source>
</evidence>
<organism evidence="10 11">
    <name type="scientific">Rhinocladiella mackenziei CBS 650.93</name>
    <dbReference type="NCBI Taxonomy" id="1442369"/>
    <lineage>
        <taxon>Eukaryota</taxon>
        <taxon>Fungi</taxon>
        <taxon>Dikarya</taxon>
        <taxon>Ascomycota</taxon>
        <taxon>Pezizomycotina</taxon>
        <taxon>Eurotiomycetes</taxon>
        <taxon>Chaetothyriomycetidae</taxon>
        <taxon>Chaetothyriales</taxon>
        <taxon>Herpotrichiellaceae</taxon>
        <taxon>Rhinocladiella</taxon>
    </lineage>
</organism>
<feature type="region of interest" description="Disordered" evidence="8">
    <location>
        <begin position="201"/>
        <end position="236"/>
    </location>
</feature>
<evidence type="ECO:0000256" key="7">
    <source>
        <dbReference type="PROSITE-ProRule" id="PRU00042"/>
    </source>
</evidence>
<evidence type="ECO:0000313" key="10">
    <source>
        <dbReference type="EMBL" id="KIW99738.1"/>
    </source>
</evidence>
<evidence type="ECO:0000313" key="11">
    <source>
        <dbReference type="Proteomes" id="UP000053617"/>
    </source>
</evidence>
<gene>
    <name evidence="10" type="ORF">Z518_11151</name>
</gene>
<dbReference type="EMBL" id="KN847485">
    <property type="protein sequence ID" value="KIW99738.1"/>
    <property type="molecule type" value="Genomic_DNA"/>
</dbReference>
<keyword evidence="5" id="KW-0862">Zinc</keyword>
<dbReference type="InterPro" id="IPR036236">
    <property type="entry name" value="Znf_C2H2_sf"/>
</dbReference>
<name>A0A0D2I1X1_9EURO</name>
<dbReference type="Proteomes" id="UP000053617">
    <property type="component" value="Unassembled WGS sequence"/>
</dbReference>
<dbReference type="OrthoDB" id="654211at2759"/>
<dbReference type="VEuPathDB" id="FungiDB:Z518_11151"/>
<dbReference type="GeneID" id="25299222"/>
<evidence type="ECO:0000256" key="3">
    <source>
        <dbReference type="ARBA" id="ARBA00022737"/>
    </source>
</evidence>
<dbReference type="PANTHER" id="PTHR40626">
    <property type="entry name" value="MIP31509P"/>
    <property type="match status" value="1"/>
</dbReference>
<reference evidence="10 11" key="1">
    <citation type="submission" date="2015-01" db="EMBL/GenBank/DDBJ databases">
        <title>The Genome Sequence of Rhinocladiella mackenzie CBS 650.93.</title>
        <authorList>
            <consortium name="The Broad Institute Genomics Platform"/>
            <person name="Cuomo C."/>
            <person name="de Hoog S."/>
            <person name="Gorbushina A."/>
            <person name="Stielow B."/>
            <person name="Teixiera M."/>
            <person name="Abouelleil A."/>
            <person name="Chapman S.B."/>
            <person name="Priest M."/>
            <person name="Young S.K."/>
            <person name="Wortman J."/>
            <person name="Nusbaum C."/>
            <person name="Birren B."/>
        </authorList>
    </citation>
    <scope>NUCLEOTIDE SEQUENCE [LARGE SCALE GENOMIC DNA]</scope>
    <source>
        <strain evidence="10 11">CBS 650.93</strain>
    </source>
</reference>
<keyword evidence="11" id="KW-1185">Reference proteome</keyword>
<dbReference type="CDD" id="cd12148">
    <property type="entry name" value="fungal_TF_MHR"/>
    <property type="match status" value="1"/>
</dbReference>
<evidence type="ECO:0000259" key="9">
    <source>
        <dbReference type="PROSITE" id="PS50157"/>
    </source>
</evidence>
<dbReference type="GO" id="GO:0000785">
    <property type="term" value="C:chromatin"/>
    <property type="evidence" value="ECO:0007669"/>
    <property type="project" value="TreeGrafter"/>
</dbReference>
<dbReference type="InterPro" id="IPR007219">
    <property type="entry name" value="XnlR_reg_dom"/>
</dbReference>